<keyword evidence="2" id="KW-0539">Nucleus</keyword>
<comment type="subcellular location">
    <subcellularLocation>
        <location evidence="1">Nucleus</location>
    </subcellularLocation>
</comment>
<dbReference type="InterPro" id="IPR055220">
    <property type="entry name" value="SPRTN_ZBD"/>
</dbReference>
<evidence type="ECO:0000256" key="3">
    <source>
        <dbReference type="SAM" id="MobiDB-lite"/>
    </source>
</evidence>
<evidence type="ECO:0000313" key="6">
    <source>
        <dbReference type="Proteomes" id="UP000054324"/>
    </source>
</evidence>
<feature type="domain" description="SprT-like" evidence="4">
    <location>
        <begin position="74"/>
        <end position="243"/>
    </location>
</feature>
<dbReference type="InterPro" id="IPR044245">
    <property type="entry name" value="Spartan"/>
</dbReference>
<feature type="compositionally biased region" description="Polar residues" evidence="3">
    <location>
        <begin position="262"/>
        <end position="272"/>
    </location>
</feature>
<dbReference type="Pfam" id="PF22934">
    <property type="entry name" value="SPRTN_ZBD"/>
    <property type="match status" value="1"/>
</dbReference>
<dbReference type="OrthoDB" id="5236983at2759"/>
<reference evidence="5 6" key="1">
    <citation type="submission" date="2013-11" db="EMBL/GenBank/DDBJ databases">
        <title>Opisthorchis viverrini - life in the bile duct.</title>
        <authorList>
            <person name="Young N.D."/>
            <person name="Nagarajan N."/>
            <person name="Lin S.J."/>
            <person name="Korhonen P.K."/>
            <person name="Jex A.R."/>
            <person name="Hall R.S."/>
            <person name="Safavi-Hemami H."/>
            <person name="Kaewkong W."/>
            <person name="Bertrand D."/>
            <person name="Gao S."/>
            <person name="Seet Q."/>
            <person name="Wongkham S."/>
            <person name="Teh B.T."/>
            <person name="Wongkham C."/>
            <person name="Intapan P.M."/>
            <person name="Maleewong W."/>
            <person name="Yang X."/>
            <person name="Hu M."/>
            <person name="Wang Z."/>
            <person name="Hofmann A."/>
            <person name="Sternberg P.W."/>
            <person name="Tan P."/>
            <person name="Wang J."/>
            <person name="Gasser R.B."/>
        </authorList>
    </citation>
    <scope>NUCLEOTIDE SEQUENCE [LARGE SCALE GENOMIC DNA]</scope>
</reference>
<dbReference type="GO" id="GO:0006974">
    <property type="term" value="P:DNA damage response"/>
    <property type="evidence" value="ECO:0007669"/>
    <property type="project" value="InterPro"/>
</dbReference>
<dbReference type="KEGG" id="ovi:T265_10775"/>
<dbReference type="PANTHER" id="PTHR21220:SF0">
    <property type="entry name" value="DNA-DEPENDENT METALLOPROTEASE SPRTN"/>
    <property type="match status" value="1"/>
</dbReference>
<feature type="region of interest" description="Disordered" evidence="3">
    <location>
        <begin position="244"/>
        <end position="272"/>
    </location>
</feature>
<accession>A0A074ZC27</accession>
<dbReference type="GeneID" id="20324943"/>
<dbReference type="CTD" id="20324943"/>
<proteinExistence type="predicted"/>
<dbReference type="EMBL" id="KL597025">
    <property type="protein sequence ID" value="KER20755.1"/>
    <property type="molecule type" value="Genomic_DNA"/>
</dbReference>
<evidence type="ECO:0000259" key="4">
    <source>
        <dbReference type="SMART" id="SM00731"/>
    </source>
</evidence>
<dbReference type="GO" id="GO:0004222">
    <property type="term" value="F:metalloendopeptidase activity"/>
    <property type="evidence" value="ECO:0007669"/>
    <property type="project" value="InterPro"/>
</dbReference>
<protein>
    <recommendedName>
        <fullName evidence="4">SprT-like domain-containing protein</fullName>
    </recommendedName>
</protein>
<name>A0A074ZC27_OPIVI</name>
<evidence type="ECO:0000256" key="1">
    <source>
        <dbReference type="ARBA" id="ARBA00004123"/>
    </source>
</evidence>
<dbReference type="STRING" id="6198.A0A074ZC27"/>
<evidence type="ECO:0000256" key="2">
    <source>
        <dbReference type="ARBA" id="ARBA00023242"/>
    </source>
</evidence>
<sequence length="484" mass="55606">MWSDSEVEKIIQLFPEALFSDHIIPRPVENPYTQGHKGKSGRHINTTVPRDDRKMSKTEMSLVDPMWELIDPAPDVRALFLQFNSTFFDGKLSSVEVRWSPRMTLCAGLCCYEGRGGLCSIRLSEPLLKLRPRSDLVETLLHEMIHAFLFVTQNDRDREGHGPNFQFHMRRINAQAGTRITIYHTFHDEVANYQNHWWRCTGPCQQRPPYFGYVKRAMNRAPGPNDTWWSQHQATCSGRFVKIKEPEKSNKSTNRKREIKDQATSLSAPTVVQKSCPSETQIDHIAISYRWRGPITDCRSFWNTFVDSDHVLVRSLFAVRFPGPRKLRTNGMATERLADADVRRTYKNRLLESLLSAPPSDVNSYWDEIATALHGAGNFACGTIHPGALKHWISDRTVALLKSRRNIPAGPEHKLVRRAIKRQVKVRLGSDREVWWKQKAKQMEEAQKAGNTRRLFHLIRATGPRKPPANRWSGRLIDGQVTQA</sequence>
<dbReference type="Pfam" id="PF10263">
    <property type="entry name" value="SprT-like"/>
    <property type="match status" value="1"/>
</dbReference>
<dbReference type="GO" id="GO:0031593">
    <property type="term" value="F:polyubiquitin modification-dependent protein binding"/>
    <property type="evidence" value="ECO:0007669"/>
    <property type="project" value="TreeGrafter"/>
</dbReference>
<keyword evidence="6" id="KW-1185">Reference proteome</keyword>
<dbReference type="SMART" id="SM00731">
    <property type="entry name" value="SprT"/>
    <property type="match status" value="1"/>
</dbReference>
<dbReference type="RefSeq" id="XP_009175506.1">
    <property type="nucleotide sequence ID" value="XM_009177242.1"/>
</dbReference>
<dbReference type="PANTHER" id="PTHR21220">
    <property type="entry name" value="DNA-DEPENDENT METALLOPROTEASE SPRTN"/>
    <property type="match status" value="1"/>
</dbReference>
<organism evidence="5 6">
    <name type="scientific">Opisthorchis viverrini</name>
    <name type="common">Southeast Asian liver fluke</name>
    <dbReference type="NCBI Taxonomy" id="6198"/>
    <lineage>
        <taxon>Eukaryota</taxon>
        <taxon>Metazoa</taxon>
        <taxon>Spiralia</taxon>
        <taxon>Lophotrochozoa</taxon>
        <taxon>Platyhelminthes</taxon>
        <taxon>Trematoda</taxon>
        <taxon>Digenea</taxon>
        <taxon>Opisthorchiida</taxon>
        <taxon>Opisthorchiata</taxon>
        <taxon>Opisthorchiidae</taxon>
        <taxon>Opisthorchis</taxon>
    </lineage>
</organism>
<feature type="compositionally biased region" description="Basic and acidic residues" evidence="3">
    <location>
        <begin position="244"/>
        <end position="261"/>
    </location>
</feature>
<dbReference type="InterPro" id="IPR006640">
    <property type="entry name" value="SprT-like_domain"/>
</dbReference>
<dbReference type="GO" id="GO:0003697">
    <property type="term" value="F:single-stranded DNA binding"/>
    <property type="evidence" value="ECO:0007669"/>
    <property type="project" value="InterPro"/>
</dbReference>
<gene>
    <name evidence="5" type="ORF">T265_10775</name>
</gene>
<evidence type="ECO:0000313" key="5">
    <source>
        <dbReference type="EMBL" id="KER20755.1"/>
    </source>
</evidence>
<dbReference type="GO" id="GO:0005634">
    <property type="term" value="C:nucleus"/>
    <property type="evidence" value="ECO:0007669"/>
    <property type="project" value="UniProtKB-SubCell"/>
</dbReference>
<dbReference type="AlphaFoldDB" id="A0A074ZC27"/>
<feature type="region of interest" description="Disordered" evidence="3">
    <location>
        <begin position="463"/>
        <end position="484"/>
    </location>
</feature>
<dbReference type="Proteomes" id="UP000054324">
    <property type="component" value="Unassembled WGS sequence"/>
</dbReference>